<dbReference type="InterPro" id="IPR048925">
    <property type="entry name" value="RdfA"/>
</dbReference>
<organism evidence="1 2">
    <name type="scientific">Halomarina halobia</name>
    <dbReference type="NCBI Taxonomy" id="3033386"/>
    <lineage>
        <taxon>Archaea</taxon>
        <taxon>Methanobacteriati</taxon>
        <taxon>Methanobacteriota</taxon>
        <taxon>Stenosarchaea group</taxon>
        <taxon>Halobacteria</taxon>
        <taxon>Halobacteriales</taxon>
        <taxon>Natronomonadaceae</taxon>
        <taxon>Halomarina</taxon>
    </lineage>
</organism>
<dbReference type="AlphaFoldDB" id="A0ABD6ADQ6"/>
<keyword evidence="2" id="KW-1185">Reference proteome</keyword>
<sequence length="194" mass="22376">MAEHGCKVCRVLDERGMERYERRIVEQWRADRPRRKGYRQLATWLNVLMLRREMDRAGLPTLGEEPASKYDRLTADDTAVAAEVRDRLRDGGVDVDSLERDFVSYGVVRTHLKGCLELDRERESTEWEPRAIEITRSHAERKAEEAVRSLVNKGEIAAEGDVTVHVSVELECEECHARVPAERAIRRGYVCAER</sequence>
<dbReference type="GeneID" id="79317150"/>
<evidence type="ECO:0000313" key="2">
    <source>
        <dbReference type="Proteomes" id="UP001596547"/>
    </source>
</evidence>
<dbReference type="Pfam" id="PF21811">
    <property type="entry name" value="RdfA"/>
    <property type="match status" value="1"/>
</dbReference>
<dbReference type="Proteomes" id="UP001596547">
    <property type="component" value="Unassembled WGS sequence"/>
</dbReference>
<comment type="caution">
    <text evidence="1">The sequence shown here is derived from an EMBL/GenBank/DDBJ whole genome shotgun (WGS) entry which is preliminary data.</text>
</comment>
<dbReference type="RefSeq" id="WP_276306500.1">
    <property type="nucleotide sequence ID" value="NZ_CP119993.1"/>
</dbReference>
<accession>A0ABD6ADQ6</accession>
<reference evidence="1 2" key="1">
    <citation type="journal article" date="2019" name="Int. J. Syst. Evol. Microbiol.">
        <title>The Global Catalogue of Microorganisms (GCM) 10K type strain sequencing project: providing services to taxonomists for standard genome sequencing and annotation.</title>
        <authorList>
            <consortium name="The Broad Institute Genomics Platform"/>
            <consortium name="The Broad Institute Genome Sequencing Center for Infectious Disease"/>
            <person name="Wu L."/>
            <person name="Ma J."/>
        </authorList>
    </citation>
    <scope>NUCLEOTIDE SEQUENCE [LARGE SCALE GENOMIC DNA]</scope>
    <source>
        <strain evidence="1 2">PSR21</strain>
    </source>
</reference>
<protein>
    <submittedName>
        <fullName evidence="1">Rod-determining factor RdfA</fullName>
    </submittedName>
</protein>
<gene>
    <name evidence="1" type="primary">rdfA</name>
    <name evidence="1" type="ORF">ACFQPE_17950</name>
</gene>
<dbReference type="EMBL" id="JBHTBF010000003">
    <property type="protein sequence ID" value="MFC7318661.1"/>
    <property type="molecule type" value="Genomic_DNA"/>
</dbReference>
<proteinExistence type="predicted"/>
<name>A0ABD6ADQ6_9EURY</name>
<evidence type="ECO:0000313" key="1">
    <source>
        <dbReference type="EMBL" id="MFC7318661.1"/>
    </source>
</evidence>